<dbReference type="PATRIC" id="fig|1073383.3.peg.1161"/>
<dbReference type="Gene3D" id="3.30.460.10">
    <property type="entry name" value="Beta Polymerase, domain 2"/>
    <property type="match status" value="1"/>
</dbReference>
<dbReference type="EMBL" id="AGWU01000011">
    <property type="protein sequence ID" value="EKB21596.1"/>
    <property type="molecule type" value="Genomic_DNA"/>
</dbReference>
<dbReference type="InterPro" id="IPR007344">
    <property type="entry name" value="GrpB/CoaE"/>
</dbReference>
<dbReference type="RefSeq" id="WP_005342774.1">
    <property type="nucleotide sequence ID" value="NZ_JH823256.1"/>
</dbReference>
<dbReference type="HOGENOM" id="CLU_086407_4_1_6"/>
<organism evidence="1 2">
    <name type="scientific">Aeromonas veronii AMC34</name>
    <dbReference type="NCBI Taxonomy" id="1073383"/>
    <lineage>
        <taxon>Bacteria</taxon>
        <taxon>Pseudomonadati</taxon>
        <taxon>Pseudomonadota</taxon>
        <taxon>Gammaproteobacteria</taxon>
        <taxon>Aeromonadales</taxon>
        <taxon>Aeromonadaceae</taxon>
        <taxon>Aeromonas</taxon>
    </lineage>
</organism>
<sequence>MRVDVVSYNPQWPVHFVAEETQLRSVLDHCLLAVHHIGSTSVPGLAAKPIIDIMLEVSSLDRLDEQNGQMEVLGYEAMGECGIARRRYFRKGGDERTHQIHAFLQGDDHVRRHLAFRDYLRAHPAACREYAELKQALAASCQHDIERYCAGKNAFVKEHETRALRWLAGLGPAL</sequence>
<gene>
    <name evidence="1" type="ORF">HMPREF1168_01148</name>
</gene>
<dbReference type="InterPro" id="IPR043519">
    <property type="entry name" value="NT_sf"/>
</dbReference>
<name>K1IU07_AERVE</name>
<dbReference type="AlphaFoldDB" id="K1IU07"/>
<evidence type="ECO:0008006" key="3">
    <source>
        <dbReference type="Google" id="ProtNLM"/>
    </source>
</evidence>
<evidence type="ECO:0000313" key="1">
    <source>
        <dbReference type="EMBL" id="EKB21596.1"/>
    </source>
</evidence>
<dbReference type="Pfam" id="PF04229">
    <property type="entry name" value="GrpB"/>
    <property type="match status" value="1"/>
</dbReference>
<protein>
    <recommendedName>
        <fullName evidence="3">GrpB family protein</fullName>
    </recommendedName>
</protein>
<comment type="caution">
    <text evidence="1">The sequence shown here is derived from an EMBL/GenBank/DDBJ whole genome shotgun (WGS) entry which is preliminary data.</text>
</comment>
<evidence type="ECO:0000313" key="2">
    <source>
        <dbReference type="Proteomes" id="UP000006087"/>
    </source>
</evidence>
<proteinExistence type="predicted"/>
<dbReference type="Proteomes" id="UP000006087">
    <property type="component" value="Unassembled WGS sequence"/>
</dbReference>
<reference evidence="1 2" key="1">
    <citation type="submission" date="2012-06" db="EMBL/GenBank/DDBJ databases">
        <title>The Genome Sequence of Aeromonas veronii AMC34.</title>
        <authorList>
            <consortium name="The Broad Institute Genome Sequencing Platform"/>
            <person name="Earl A."/>
            <person name="Ward D."/>
            <person name="Feldgarden M."/>
            <person name="Gevers D."/>
            <person name="Graf J."/>
            <person name="Tomasi A."/>
            <person name="Horneman A."/>
            <person name="Walker B."/>
            <person name="Young S.K."/>
            <person name="Zeng Q."/>
            <person name="Gargeya S."/>
            <person name="Fitzgerald M."/>
            <person name="Haas B."/>
            <person name="Abouelleil A."/>
            <person name="Alvarado L."/>
            <person name="Arachchi H.M."/>
            <person name="Berlin A.M."/>
            <person name="Chapman S.B."/>
            <person name="Goldberg J."/>
            <person name="Griggs A."/>
            <person name="Gujja S."/>
            <person name="Hansen M."/>
            <person name="Howarth C."/>
            <person name="Imamovic A."/>
            <person name="Larimer J."/>
            <person name="McCowan C."/>
            <person name="Montmayeur A."/>
            <person name="Murphy C."/>
            <person name="Neiman D."/>
            <person name="Pearson M."/>
            <person name="Priest M."/>
            <person name="Roberts A."/>
            <person name="Saif S."/>
            <person name="Shea T."/>
            <person name="Sisk P."/>
            <person name="Sykes S."/>
            <person name="Wortman J."/>
            <person name="Nusbaum C."/>
            <person name="Birren B."/>
        </authorList>
    </citation>
    <scope>NUCLEOTIDE SEQUENCE [LARGE SCALE GENOMIC DNA]</scope>
    <source>
        <strain evidence="1 2">AMC34</strain>
    </source>
</reference>
<dbReference type="PANTHER" id="PTHR34822:SF1">
    <property type="entry name" value="GRPB FAMILY PROTEIN"/>
    <property type="match status" value="1"/>
</dbReference>
<accession>K1IU07</accession>
<dbReference type="SUPFAM" id="SSF81301">
    <property type="entry name" value="Nucleotidyltransferase"/>
    <property type="match status" value="1"/>
</dbReference>
<dbReference type="PANTHER" id="PTHR34822">
    <property type="entry name" value="GRPB DOMAIN PROTEIN (AFU_ORTHOLOGUE AFUA_1G01530)"/>
    <property type="match status" value="1"/>
</dbReference>